<sequence>MKRLASVLLATSFAVSPLLMAPPSFAAESTVCDTAVDVGHIIRNGHQDLRPQPNGTVVVRDEGTDRASGTFSFAVPESTHRKIPDSALPSPMYFLSATQAPDLPWFGFSAEEIDTTATVSFASVEGPGRVLAWTSSLGETTKVLLDSASPSSRIDLNVRQHLHVNWGFTEPGAYSVTFEVAFGGHTDTLTTLFLVGDKTLAEADGGSVTVRCVEQDTLPPSTGASRPDEIARSLNGITREFTALDKAWGGFTSQVLKEIYPSTTATAPSTAPTQARRAPAGEPTSQSGRAPAAPASGQAQSAGAPARAASTANGAGGNTASGNGASGNTASNAKPASNAAKPAAKPAASQATAAAPSTAEPIPDAPQAQGQAPPSRWPTPRRTPRPPRPPRGARARGGPAWSWGLASRPSSRACCSSSAPAGCSPTSTTAADSRQAESPIRHNRVGG</sequence>
<dbReference type="OrthoDB" id="4424311at2"/>
<dbReference type="eggNOG" id="ENOG5033VBG">
    <property type="taxonomic scope" value="Bacteria"/>
</dbReference>
<evidence type="ECO:0000313" key="4">
    <source>
        <dbReference type="Proteomes" id="UP000182237"/>
    </source>
</evidence>
<gene>
    <name evidence="3" type="ORF">SAMN04488539_1123</name>
</gene>
<reference evidence="3 4" key="1">
    <citation type="submission" date="2016-10" db="EMBL/GenBank/DDBJ databases">
        <authorList>
            <person name="de Groot N.N."/>
        </authorList>
    </citation>
    <scope>NUCLEOTIDE SEQUENCE [LARGE SCALE GENOMIC DNA]</scope>
    <source>
        <strain evidence="3 4">DSM 45434</strain>
    </source>
</reference>
<keyword evidence="4" id="KW-1185">Reference proteome</keyword>
<proteinExistence type="predicted"/>
<accession>A0A1H1PWP2</accession>
<dbReference type="RefSeq" id="WP_083337251.1">
    <property type="nucleotide sequence ID" value="NZ_LT629765.1"/>
</dbReference>
<dbReference type="STRING" id="1203190.GCA_000312345_02207"/>
<feature type="compositionally biased region" description="Low complexity" evidence="1">
    <location>
        <begin position="396"/>
        <end position="431"/>
    </location>
</feature>
<feature type="compositionally biased region" description="Low complexity" evidence="1">
    <location>
        <begin position="320"/>
        <end position="380"/>
    </location>
</feature>
<name>A0A1H1PWP2_9CORY</name>
<dbReference type="Proteomes" id="UP000182237">
    <property type="component" value="Chromosome I"/>
</dbReference>
<keyword evidence="2" id="KW-0732">Signal</keyword>
<feature type="signal peptide" evidence="2">
    <location>
        <begin position="1"/>
        <end position="26"/>
    </location>
</feature>
<evidence type="ECO:0000313" key="3">
    <source>
        <dbReference type="EMBL" id="SDS15650.1"/>
    </source>
</evidence>
<evidence type="ECO:0000256" key="1">
    <source>
        <dbReference type="SAM" id="MobiDB-lite"/>
    </source>
</evidence>
<dbReference type="AlphaFoldDB" id="A0A1H1PWP2"/>
<feature type="region of interest" description="Disordered" evidence="1">
    <location>
        <begin position="263"/>
        <end position="447"/>
    </location>
</feature>
<feature type="compositionally biased region" description="Low complexity" evidence="1">
    <location>
        <begin position="263"/>
        <end position="313"/>
    </location>
</feature>
<organism evidence="3 4">
    <name type="scientific">Corynebacterium timonense</name>
    <dbReference type="NCBI Taxonomy" id="441500"/>
    <lineage>
        <taxon>Bacteria</taxon>
        <taxon>Bacillati</taxon>
        <taxon>Actinomycetota</taxon>
        <taxon>Actinomycetes</taxon>
        <taxon>Mycobacteriales</taxon>
        <taxon>Corynebacteriaceae</taxon>
        <taxon>Corynebacterium</taxon>
    </lineage>
</organism>
<dbReference type="EMBL" id="LT629765">
    <property type="protein sequence ID" value="SDS15650.1"/>
    <property type="molecule type" value="Genomic_DNA"/>
</dbReference>
<protein>
    <submittedName>
        <fullName evidence="3">Surface-anchored protein</fullName>
    </submittedName>
</protein>
<feature type="chain" id="PRO_5009257021" evidence="2">
    <location>
        <begin position="27"/>
        <end position="447"/>
    </location>
</feature>
<dbReference type="NCBIfam" id="NF038134">
    <property type="entry name" value="choice_anch_M"/>
    <property type="match status" value="1"/>
</dbReference>
<evidence type="ECO:0000256" key="2">
    <source>
        <dbReference type="SAM" id="SignalP"/>
    </source>
</evidence>